<dbReference type="GeneID" id="64633418"/>
<dbReference type="RefSeq" id="XP_041197845.1">
    <property type="nucleotide sequence ID" value="XM_041339402.1"/>
</dbReference>
<reference evidence="1" key="1">
    <citation type="journal article" date="2020" name="New Phytol.">
        <title>Comparative genomics reveals dynamic genome evolution in host specialist ectomycorrhizal fungi.</title>
        <authorList>
            <person name="Lofgren L.A."/>
            <person name="Nguyen N.H."/>
            <person name="Vilgalys R."/>
            <person name="Ruytinx J."/>
            <person name="Liao H.L."/>
            <person name="Branco S."/>
            <person name="Kuo A."/>
            <person name="LaButti K."/>
            <person name="Lipzen A."/>
            <person name="Andreopoulos W."/>
            <person name="Pangilinan J."/>
            <person name="Riley R."/>
            <person name="Hundley H."/>
            <person name="Na H."/>
            <person name="Barry K."/>
            <person name="Grigoriev I.V."/>
            <person name="Stajich J.E."/>
            <person name="Kennedy P.G."/>
        </authorList>
    </citation>
    <scope>NUCLEOTIDE SEQUENCE</scope>
    <source>
        <strain evidence="1">MN1</strain>
    </source>
</reference>
<dbReference type="Proteomes" id="UP000807769">
    <property type="component" value="Unassembled WGS sequence"/>
</dbReference>
<accession>A0A9P7JI49</accession>
<evidence type="ECO:0000313" key="1">
    <source>
        <dbReference type="EMBL" id="KAG1823785.1"/>
    </source>
</evidence>
<comment type="caution">
    <text evidence="1">The sequence shown here is derived from an EMBL/GenBank/DDBJ whole genome shotgun (WGS) entry which is preliminary data.</text>
</comment>
<dbReference type="EMBL" id="JABBWG010000004">
    <property type="protein sequence ID" value="KAG1823785.1"/>
    <property type="molecule type" value="Genomic_DNA"/>
</dbReference>
<name>A0A9P7JI49_9AGAM</name>
<keyword evidence="2" id="KW-1185">Reference proteome</keyword>
<protein>
    <submittedName>
        <fullName evidence="1">Uncharacterized protein</fullName>
    </submittedName>
</protein>
<sequence length="112" mass="12674">MPYVKEEGPSQMIGDLVSADYGWSWSPDGKEEAHIFFKAGKNCEGYFMNQDILEQAERSMDILEKYYTNENHVLIFNNATTHLKHADGALSARNMLKGISKVGNNWGMEVNV</sequence>
<dbReference type="OrthoDB" id="10039611at2759"/>
<organism evidence="1 2">
    <name type="scientific">Suillus subaureus</name>
    <dbReference type="NCBI Taxonomy" id="48587"/>
    <lineage>
        <taxon>Eukaryota</taxon>
        <taxon>Fungi</taxon>
        <taxon>Dikarya</taxon>
        <taxon>Basidiomycota</taxon>
        <taxon>Agaricomycotina</taxon>
        <taxon>Agaricomycetes</taxon>
        <taxon>Agaricomycetidae</taxon>
        <taxon>Boletales</taxon>
        <taxon>Suillineae</taxon>
        <taxon>Suillaceae</taxon>
        <taxon>Suillus</taxon>
    </lineage>
</organism>
<gene>
    <name evidence="1" type="ORF">BJ212DRAFT_1476648</name>
</gene>
<evidence type="ECO:0000313" key="2">
    <source>
        <dbReference type="Proteomes" id="UP000807769"/>
    </source>
</evidence>
<proteinExistence type="predicted"/>
<dbReference type="AlphaFoldDB" id="A0A9P7JI49"/>